<protein>
    <recommendedName>
        <fullName evidence="3">CCHC-type domain-containing protein</fullName>
    </recommendedName>
</protein>
<dbReference type="EMBL" id="FZQP02000826">
    <property type="protein sequence ID" value="VVC90584.1"/>
    <property type="molecule type" value="Genomic_DNA"/>
</dbReference>
<keyword evidence="2" id="KW-1185">Reference proteome</keyword>
<reference evidence="1 2" key="1">
    <citation type="submission" date="2017-07" db="EMBL/GenBank/DDBJ databases">
        <authorList>
            <person name="Talla V."/>
            <person name="Backstrom N."/>
        </authorList>
    </citation>
    <scope>NUCLEOTIDE SEQUENCE [LARGE SCALE GENOMIC DNA]</scope>
</reference>
<organism evidence="1 2">
    <name type="scientific">Leptidea sinapis</name>
    <dbReference type="NCBI Taxonomy" id="189913"/>
    <lineage>
        <taxon>Eukaryota</taxon>
        <taxon>Metazoa</taxon>
        <taxon>Ecdysozoa</taxon>
        <taxon>Arthropoda</taxon>
        <taxon>Hexapoda</taxon>
        <taxon>Insecta</taxon>
        <taxon>Pterygota</taxon>
        <taxon>Neoptera</taxon>
        <taxon>Endopterygota</taxon>
        <taxon>Lepidoptera</taxon>
        <taxon>Glossata</taxon>
        <taxon>Ditrysia</taxon>
        <taxon>Papilionoidea</taxon>
        <taxon>Pieridae</taxon>
        <taxon>Dismorphiinae</taxon>
        <taxon>Leptidea</taxon>
    </lineage>
</organism>
<evidence type="ECO:0008006" key="3">
    <source>
        <dbReference type="Google" id="ProtNLM"/>
    </source>
</evidence>
<accession>A0A5E4Q039</accession>
<gene>
    <name evidence="1" type="ORF">LSINAPIS_LOCUS3457</name>
</gene>
<evidence type="ECO:0000313" key="2">
    <source>
        <dbReference type="Proteomes" id="UP000324832"/>
    </source>
</evidence>
<name>A0A5E4Q039_9NEOP</name>
<proteinExistence type="predicted"/>
<dbReference type="AlphaFoldDB" id="A0A5E4Q039"/>
<dbReference type="Proteomes" id="UP000324832">
    <property type="component" value="Unassembled WGS sequence"/>
</dbReference>
<evidence type="ECO:0000313" key="1">
    <source>
        <dbReference type="EMBL" id="VVC90584.1"/>
    </source>
</evidence>
<sequence>MPIRKLEPFNVGNNNWDAYILRSNQFITLNEIKSELEVATLVTVVGAECYELLCDLTAPDAPESKTYKGKCRFKRYTCDNCGEKGHLKAVCDKNKSECIKRVKPKKDNELPIPDQDGACQTSLSCQYKAPMEFSVCRVHRASEEKVLPYKYTKLIAFLYQIPTDGKAGPQSQLNEACIFRN</sequence>